<gene>
    <name evidence="7" type="ORF">COCCU_04790</name>
</gene>
<evidence type="ECO:0000313" key="7">
    <source>
        <dbReference type="EMBL" id="QGU06904.1"/>
    </source>
</evidence>
<feature type="transmembrane region" description="Helical" evidence="5">
    <location>
        <begin position="24"/>
        <end position="41"/>
    </location>
</feature>
<evidence type="ECO:0000256" key="5">
    <source>
        <dbReference type="SAM" id="Phobius"/>
    </source>
</evidence>
<dbReference type="PROSITE" id="PS50801">
    <property type="entry name" value="STAS"/>
    <property type="match status" value="1"/>
</dbReference>
<dbReference type="Proteomes" id="UP000424462">
    <property type="component" value="Chromosome"/>
</dbReference>
<dbReference type="AlphaFoldDB" id="A0A6B8W084"/>
<evidence type="ECO:0000256" key="2">
    <source>
        <dbReference type="ARBA" id="ARBA00022692"/>
    </source>
</evidence>
<dbReference type="CDD" id="cd07042">
    <property type="entry name" value="STAS_SulP_like_sulfate_transporter"/>
    <property type="match status" value="1"/>
</dbReference>
<dbReference type="Gene3D" id="3.30.750.24">
    <property type="entry name" value="STAS domain"/>
    <property type="match status" value="1"/>
</dbReference>
<evidence type="ECO:0000259" key="6">
    <source>
        <dbReference type="PROSITE" id="PS50801"/>
    </source>
</evidence>
<dbReference type="GO" id="GO:0055085">
    <property type="term" value="P:transmembrane transport"/>
    <property type="evidence" value="ECO:0007669"/>
    <property type="project" value="InterPro"/>
</dbReference>
<keyword evidence="8" id="KW-1185">Reference proteome</keyword>
<keyword evidence="3 5" id="KW-1133">Transmembrane helix</keyword>
<keyword evidence="4 5" id="KW-0472">Membrane</keyword>
<feature type="transmembrane region" description="Helical" evidence="5">
    <location>
        <begin position="260"/>
        <end position="277"/>
    </location>
</feature>
<dbReference type="PANTHER" id="PTHR11814">
    <property type="entry name" value="SULFATE TRANSPORTER"/>
    <property type="match status" value="1"/>
</dbReference>
<dbReference type="EMBL" id="CP046455">
    <property type="protein sequence ID" value="QGU06904.1"/>
    <property type="molecule type" value="Genomic_DNA"/>
</dbReference>
<proteinExistence type="predicted"/>
<feature type="domain" description="STAS" evidence="6">
    <location>
        <begin position="445"/>
        <end position="560"/>
    </location>
</feature>
<dbReference type="InterPro" id="IPR036513">
    <property type="entry name" value="STAS_dom_sf"/>
</dbReference>
<feature type="transmembrane region" description="Helical" evidence="5">
    <location>
        <begin position="186"/>
        <end position="207"/>
    </location>
</feature>
<keyword evidence="2 5" id="KW-0812">Transmembrane</keyword>
<feature type="transmembrane region" description="Helical" evidence="5">
    <location>
        <begin position="47"/>
        <end position="72"/>
    </location>
</feature>
<feature type="transmembrane region" description="Helical" evidence="5">
    <location>
        <begin position="110"/>
        <end position="130"/>
    </location>
</feature>
<protein>
    <submittedName>
        <fullName evidence="7">Putative sulfate transporter</fullName>
    </submittedName>
</protein>
<feature type="transmembrane region" description="Helical" evidence="5">
    <location>
        <begin position="214"/>
        <end position="234"/>
    </location>
</feature>
<feature type="transmembrane region" description="Helical" evidence="5">
    <location>
        <begin position="84"/>
        <end position="104"/>
    </location>
</feature>
<feature type="transmembrane region" description="Helical" evidence="5">
    <location>
        <begin position="142"/>
        <end position="159"/>
    </location>
</feature>
<organism evidence="7 8">
    <name type="scientific">Corynebacterium occultum</name>
    <dbReference type="NCBI Taxonomy" id="2675219"/>
    <lineage>
        <taxon>Bacteria</taxon>
        <taxon>Bacillati</taxon>
        <taxon>Actinomycetota</taxon>
        <taxon>Actinomycetes</taxon>
        <taxon>Mycobacteriales</taxon>
        <taxon>Corynebacteriaceae</taxon>
        <taxon>Corynebacterium</taxon>
    </lineage>
</organism>
<evidence type="ECO:0000256" key="3">
    <source>
        <dbReference type="ARBA" id="ARBA00022989"/>
    </source>
</evidence>
<name>A0A6B8W084_9CORY</name>
<evidence type="ECO:0000256" key="4">
    <source>
        <dbReference type="ARBA" id="ARBA00023136"/>
    </source>
</evidence>
<feature type="transmembrane region" description="Helical" evidence="5">
    <location>
        <begin position="389"/>
        <end position="417"/>
    </location>
</feature>
<evidence type="ECO:0000256" key="1">
    <source>
        <dbReference type="ARBA" id="ARBA00004141"/>
    </source>
</evidence>
<dbReference type="Pfam" id="PF00916">
    <property type="entry name" value="Sulfate_transp"/>
    <property type="match status" value="1"/>
</dbReference>
<dbReference type="InterPro" id="IPR011547">
    <property type="entry name" value="SLC26A/SulP_dom"/>
</dbReference>
<dbReference type="Pfam" id="PF01740">
    <property type="entry name" value="STAS"/>
    <property type="match status" value="1"/>
</dbReference>
<reference evidence="7 8" key="1">
    <citation type="submission" date="2019-11" db="EMBL/GenBank/DDBJ databases">
        <title>Complete genome sequence of Corynebacterium kalinowskii 1959, a novel Corynebacterium species isolated from soil of a small paddock in Vilsendorf, Germany.</title>
        <authorList>
            <person name="Schaffert L."/>
            <person name="Ruwe M."/>
            <person name="Milse J."/>
            <person name="Hanuschka K."/>
            <person name="Ortseifen V."/>
            <person name="Droste J."/>
            <person name="Brandt D."/>
            <person name="Schlueter L."/>
            <person name="Kutter Y."/>
            <person name="Vinke S."/>
            <person name="Viehoefer P."/>
            <person name="Jacob L."/>
            <person name="Luebke N.-C."/>
            <person name="Schulte-Berndt E."/>
            <person name="Hain C."/>
            <person name="Linder M."/>
            <person name="Schmidt P."/>
            <person name="Wollenschlaeger L."/>
            <person name="Luttermann T."/>
            <person name="Thieme E."/>
            <person name="Hassa J."/>
            <person name="Haak M."/>
            <person name="Wittchen M."/>
            <person name="Mentz A."/>
            <person name="Persicke M."/>
            <person name="Busche T."/>
            <person name="Ruckert C."/>
        </authorList>
    </citation>
    <scope>NUCLEOTIDE SEQUENCE [LARGE SCALE GENOMIC DNA]</scope>
    <source>
        <strain evidence="7 8">2039</strain>
    </source>
</reference>
<dbReference type="InterPro" id="IPR002645">
    <property type="entry name" value="STAS_dom"/>
</dbReference>
<dbReference type="RefSeq" id="WP_156230467.1">
    <property type="nucleotide sequence ID" value="NZ_CP046455.1"/>
</dbReference>
<evidence type="ECO:0000313" key="8">
    <source>
        <dbReference type="Proteomes" id="UP000424462"/>
    </source>
</evidence>
<sequence>MVSDRLWWERFLPGIAALRHYERSWLRGDVLAGVTVAAYLVPQVMAYAVIAGLPAVVGLWATLAPMLIYFVLGTSRKLSIGPESTTALMTAAGVGALVGVAGGPERYAEVAAIMGIAVGIVCIVGFLARLGFLTSLLSRPVLIGYLIGIALLMIVSQLGKVTKLDIEGENTWGEVLSFLSQLNQSHLPTVLLGLVVLALLYLARWLVPKTPSSLLVLLLAGAVVAVFGLERYGLEVIGEVPQGLPEPRVPDLGDLEVWELLPYALGIAIVGFSDNILTGRAFASGRGEVIDSNQELLALGTANLANGFLQGFPVSSSGSRTVLGDAAGARTQVHSLVTILAVVMVLLFAGPVLESFPDAALGALVIFAATRLIDIAEIRRIGRFRGSELAITAATAAAVLIFGVLAGIGLAVVLSILDLIRRITRPHADVLGYAPGVPGMHSLEDYPEADSVRGLVVFRYDSPLFFANAENFLERAIQAVDDAERPVKWFLLNAEANTEIDLTAVDALEELRTRLEQRGVSFAMARVKQDLYRRLEPTGFIERVSAENIFATLPTAVREYSRRYHARYGEWPEGVPREVIDP</sequence>
<feature type="transmembrane region" description="Helical" evidence="5">
    <location>
        <begin position="333"/>
        <end position="353"/>
    </location>
</feature>
<dbReference type="GO" id="GO:0016020">
    <property type="term" value="C:membrane"/>
    <property type="evidence" value="ECO:0007669"/>
    <property type="project" value="UniProtKB-SubCell"/>
</dbReference>
<dbReference type="KEGG" id="cok:COCCU_04790"/>
<accession>A0A6B8W084</accession>
<dbReference type="SUPFAM" id="SSF52091">
    <property type="entry name" value="SpoIIaa-like"/>
    <property type="match status" value="1"/>
</dbReference>
<comment type="subcellular location">
    <subcellularLocation>
        <location evidence="1">Membrane</location>
        <topology evidence="1">Multi-pass membrane protein</topology>
    </subcellularLocation>
</comment>
<dbReference type="InterPro" id="IPR001902">
    <property type="entry name" value="SLC26A/SulP_fam"/>
</dbReference>
<dbReference type="NCBIfam" id="TIGR00815">
    <property type="entry name" value="sulP"/>
    <property type="match status" value="1"/>
</dbReference>